<dbReference type="EMBL" id="BKCJ010001082">
    <property type="protein sequence ID" value="GEU38688.1"/>
    <property type="molecule type" value="Genomic_DNA"/>
</dbReference>
<proteinExistence type="predicted"/>
<gene>
    <name evidence="3" type="ORF">Tci_010666</name>
</gene>
<feature type="compositionally biased region" description="Basic and acidic residues" evidence="1">
    <location>
        <begin position="448"/>
        <end position="460"/>
    </location>
</feature>
<feature type="compositionally biased region" description="Polar residues" evidence="1">
    <location>
        <begin position="48"/>
        <end position="64"/>
    </location>
</feature>
<feature type="compositionally biased region" description="Basic and acidic residues" evidence="1">
    <location>
        <begin position="392"/>
        <end position="401"/>
    </location>
</feature>
<evidence type="ECO:0000313" key="3">
    <source>
        <dbReference type="EMBL" id="GEU38688.1"/>
    </source>
</evidence>
<organism evidence="3">
    <name type="scientific">Tanacetum cinerariifolium</name>
    <name type="common">Dalmatian daisy</name>
    <name type="synonym">Chrysanthemum cinerariifolium</name>
    <dbReference type="NCBI Taxonomy" id="118510"/>
    <lineage>
        <taxon>Eukaryota</taxon>
        <taxon>Viridiplantae</taxon>
        <taxon>Streptophyta</taxon>
        <taxon>Embryophyta</taxon>
        <taxon>Tracheophyta</taxon>
        <taxon>Spermatophyta</taxon>
        <taxon>Magnoliopsida</taxon>
        <taxon>eudicotyledons</taxon>
        <taxon>Gunneridae</taxon>
        <taxon>Pentapetalae</taxon>
        <taxon>asterids</taxon>
        <taxon>campanulids</taxon>
        <taxon>Asterales</taxon>
        <taxon>Asteraceae</taxon>
        <taxon>Asteroideae</taxon>
        <taxon>Anthemideae</taxon>
        <taxon>Anthemidinae</taxon>
        <taxon>Tanacetum</taxon>
    </lineage>
</organism>
<feature type="compositionally biased region" description="Acidic residues" evidence="1">
    <location>
        <begin position="478"/>
        <end position="487"/>
    </location>
</feature>
<protein>
    <submittedName>
        <fullName evidence="3">Retrovirus-related Pol polyprotein from transposon TNT 1-94</fullName>
    </submittedName>
</protein>
<comment type="caution">
    <text evidence="3">The sequence shown here is derived from an EMBL/GenBank/DDBJ whole genome shotgun (WGS) entry which is preliminary data.</text>
</comment>
<dbReference type="InterPro" id="IPR013103">
    <property type="entry name" value="RVT_2"/>
</dbReference>
<name>A0A6L2JNM6_TANCI</name>
<evidence type="ECO:0000256" key="1">
    <source>
        <dbReference type="SAM" id="MobiDB-lite"/>
    </source>
</evidence>
<reference evidence="3" key="1">
    <citation type="journal article" date="2019" name="Sci. Rep.">
        <title>Draft genome of Tanacetum cinerariifolium, the natural source of mosquito coil.</title>
        <authorList>
            <person name="Yamashiro T."/>
            <person name="Shiraishi A."/>
            <person name="Satake H."/>
            <person name="Nakayama K."/>
        </authorList>
    </citation>
    <scope>NUCLEOTIDE SEQUENCE</scope>
</reference>
<evidence type="ECO:0000259" key="2">
    <source>
        <dbReference type="Pfam" id="PF07727"/>
    </source>
</evidence>
<dbReference type="AlphaFoldDB" id="A0A6L2JNM6"/>
<dbReference type="Pfam" id="PF07727">
    <property type="entry name" value="RVT_2"/>
    <property type="match status" value="1"/>
</dbReference>
<feature type="compositionally biased region" description="Basic and acidic residues" evidence="1">
    <location>
        <begin position="429"/>
        <end position="440"/>
    </location>
</feature>
<feature type="compositionally biased region" description="Acidic residues" evidence="1">
    <location>
        <begin position="402"/>
        <end position="428"/>
    </location>
</feature>
<feature type="compositionally biased region" description="Basic and acidic residues" evidence="1">
    <location>
        <begin position="368"/>
        <end position="382"/>
    </location>
</feature>
<feature type="region of interest" description="Disordered" evidence="1">
    <location>
        <begin position="356"/>
        <end position="487"/>
    </location>
</feature>
<feature type="domain" description="Reverse transcriptase Ty1/copia-type" evidence="2">
    <location>
        <begin position="108"/>
        <end position="190"/>
    </location>
</feature>
<sequence length="487" mass="55493">MFDELLNPPPSFDLPAPEVIAPTAEVVALEPAASTGSPSLIAVDQDAPSPSNSQTSPETQSPVISNDVEEENHDLDVAHMNNDPFVGISIPENVSKASSSLDVIPTVEFFDPVARLDAIRIFLEFAAHVNMIIYQMDVKMAFLNGILREKVYVSQPDGFVDKDNPNHVYKLKKALYGLKQAPRAWCDLLSNDPVDTPMVEKSKLDEDPQRKVVDPTHYRGMVGTLMYITASRPDLTFVVCMCAWKKVSLDVDTFREILHICPKIPGQRFEDLPLEHEILSFIRDLGHTRDIHYLTNIENEETKKTNKMLYPRFTKFIIDYFMSKDQSISRTNKMFWHTARHDTIFTTMRYISRHEKAPKIPKPKYVQKKADLDTSPTKKPDQATKGAGVRPEVLDVSKYDSESDEESWTFSQDEDDVDEETYVNDDSEETKFDNDGDDLTHPNLSTYKAEDKEEKEKEKADDEEVSSDQRVSTPPEYELTEDEEENK</sequence>
<accession>A0A6L2JNM6</accession>
<feature type="region of interest" description="Disordered" evidence="1">
    <location>
        <begin position="37"/>
        <end position="64"/>
    </location>
</feature>